<gene>
    <name evidence="5" type="ORF">DRB17_02115</name>
</gene>
<comment type="function">
    <text evidence="4">Nucleoside triphosphate pyrophosphatase. May have a dual role in cell division arrest and in preventing the incorporation of modified nucleotides into cellular nucleic acids.</text>
</comment>
<protein>
    <recommendedName>
        <fullName evidence="4">Nucleoside triphosphate pyrophosphatase</fullName>
        <ecNumber evidence="4">3.6.1.9</ecNumber>
    </recommendedName>
    <alternativeName>
        <fullName evidence="4">Nucleotide pyrophosphatase</fullName>
        <shortName evidence="4">Nucleotide PPase</shortName>
    </alternativeName>
</protein>
<dbReference type="HAMAP" id="MF_00528">
    <property type="entry name" value="Maf"/>
    <property type="match status" value="1"/>
</dbReference>
<dbReference type="RefSeq" id="WP_114580525.1">
    <property type="nucleotide sequence ID" value="NZ_QPMH01000002.1"/>
</dbReference>
<dbReference type="EMBL" id="QPMH01000002">
    <property type="protein sequence ID" value="RDD63269.1"/>
    <property type="molecule type" value="Genomic_DNA"/>
</dbReference>
<comment type="catalytic activity">
    <reaction evidence="4">
        <text>a 2'-deoxyribonucleoside 5'-triphosphate + H2O = a 2'-deoxyribonucleoside 5'-phosphate + diphosphate + H(+)</text>
        <dbReference type="Rhea" id="RHEA:44644"/>
        <dbReference type="ChEBI" id="CHEBI:15377"/>
        <dbReference type="ChEBI" id="CHEBI:15378"/>
        <dbReference type="ChEBI" id="CHEBI:33019"/>
        <dbReference type="ChEBI" id="CHEBI:61560"/>
        <dbReference type="ChEBI" id="CHEBI:65317"/>
        <dbReference type="EC" id="3.6.1.9"/>
    </reaction>
</comment>
<comment type="catalytic activity">
    <reaction evidence="4">
        <text>a ribonucleoside 5'-triphosphate + H2O = a ribonucleoside 5'-phosphate + diphosphate + H(+)</text>
        <dbReference type="Rhea" id="RHEA:23996"/>
        <dbReference type="ChEBI" id="CHEBI:15377"/>
        <dbReference type="ChEBI" id="CHEBI:15378"/>
        <dbReference type="ChEBI" id="CHEBI:33019"/>
        <dbReference type="ChEBI" id="CHEBI:58043"/>
        <dbReference type="ChEBI" id="CHEBI:61557"/>
        <dbReference type="EC" id="3.6.1.9"/>
    </reaction>
</comment>
<evidence type="ECO:0000256" key="3">
    <source>
        <dbReference type="ARBA" id="ARBA00023080"/>
    </source>
</evidence>
<evidence type="ECO:0000256" key="1">
    <source>
        <dbReference type="ARBA" id="ARBA00001968"/>
    </source>
</evidence>
<evidence type="ECO:0000313" key="6">
    <source>
        <dbReference type="Proteomes" id="UP000253941"/>
    </source>
</evidence>
<evidence type="ECO:0000313" key="5">
    <source>
        <dbReference type="EMBL" id="RDD63269.1"/>
    </source>
</evidence>
<evidence type="ECO:0000256" key="2">
    <source>
        <dbReference type="ARBA" id="ARBA00022801"/>
    </source>
</evidence>
<sequence length="215" mass="22809">MAEPLQPKRRVAGAKPDAPSLVLASKSAARRQMLLDAGVPVVVDSAGIDEESVKAGLRAEGATPHEVAEVLAELKATRISPRHPGALVLGADQMLECEGKWFDKPADTAGAAAHLKALSGQSHRLIASAVIVKDGTRIWHQVDSAELTMRPLSDAFIAAYLDAVGDDALHSVGAYQLEGLGAQLFTRVRGDYFTVLGLPLLPLLEFLRTHGVIAR</sequence>
<dbReference type="Pfam" id="PF02545">
    <property type="entry name" value="Maf"/>
    <property type="match status" value="1"/>
</dbReference>
<comment type="subcellular location">
    <subcellularLocation>
        <location evidence="4">Cytoplasm</location>
    </subcellularLocation>
</comment>
<dbReference type="SUPFAM" id="SSF52972">
    <property type="entry name" value="ITPase-like"/>
    <property type="match status" value="1"/>
</dbReference>
<dbReference type="AlphaFoldDB" id="A0A369TD82"/>
<comment type="cofactor">
    <cofactor evidence="1 4">
        <name>a divalent metal cation</name>
        <dbReference type="ChEBI" id="CHEBI:60240"/>
    </cofactor>
</comment>
<dbReference type="InterPro" id="IPR029001">
    <property type="entry name" value="ITPase-like_fam"/>
</dbReference>
<comment type="similarity">
    <text evidence="4">Belongs to the Maf family.</text>
</comment>
<comment type="caution">
    <text evidence="4">Lacks conserved residue(s) required for the propagation of feature annotation.</text>
</comment>
<keyword evidence="2 4" id="KW-0378">Hydrolase</keyword>
<dbReference type="PANTHER" id="PTHR43213">
    <property type="entry name" value="BIFUNCTIONAL DTTP/UTP PYROPHOSPHATASE/METHYLTRANSFERASE PROTEIN-RELATED"/>
    <property type="match status" value="1"/>
</dbReference>
<evidence type="ECO:0000256" key="4">
    <source>
        <dbReference type="HAMAP-Rule" id="MF_00528"/>
    </source>
</evidence>
<keyword evidence="3 4" id="KW-0546">Nucleotide metabolism</keyword>
<name>A0A369TD82_9PROT</name>
<dbReference type="InterPro" id="IPR003697">
    <property type="entry name" value="Maf-like"/>
</dbReference>
<dbReference type="Proteomes" id="UP000253941">
    <property type="component" value="Unassembled WGS sequence"/>
</dbReference>
<dbReference type="CDD" id="cd00555">
    <property type="entry name" value="Maf"/>
    <property type="match status" value="1"/>
</dbReference>
<keyword evidence="4" id="KW-0963">Cytoplasm</keyword>
<dbReference type="PANTHER" id="PTHR43213:SF5">
    <property type="entry name" value="BIFUNCTIONAL DTTP_UTP PYROPHOSPHATASE_METHYLTRANSFERASE PROTEIN-RELATED"/>
    <property type="match status" value="1"/>
</dbReference>
<dbReference type="GO" id="GO:0047429">
    <property type="term" value="F:nucleoside triphosphate diphosphatase activity"/>
    <property type="evidence" value="ECO:0007669"/>
    <property type="project" value="UniProtKB-EC"/>
</dbReference>
<dbReference type="GO" id="GO:0009117">
    <property type="term" value="P:nucleotide metabolic process"/>
    <property type="evidence" value="ECO:0007669"/>
    <property type="project" value="UniProtKB-KW"/>
</dbReference>
<dbReference type="PIRSF" id="PIRSF006305">
    <property type="entry name" value="Maf"/>
    <property type="match status" value="1"/>
</dbReference>
<keyword evidence="6" id="KW-1185">Reference proteome</keyword>
<dbReference type="EC" id="3.6.1.9" evidence="4"/>
<reference evidence="5 6" key="1">
    <citation type="submission" date="2018-07" db="EMBL/GenBank/DDBJ databases">
        <title>Venubactetium sediminum gen. nov., sp. nov., isolated from a marine solar saltern.</title>
        <authorList>
            <person name="Wang S."/>
        </authorList>
    </citation>
    <scope>NUCLEOTIDE SEQUENCE [LARGE SCALE GENOMIC DNA]</scope>
    <source>
        <strain evidence="5 6">WD2A32</strain>
    </source>
</reference>
<proteinExistence type="inferred from homology"/>
<accession>A0A369TD82</accession>
<comment type="caution">
    <text evidence="5">The sequence shown here is derived from an EMBL/GenBank/DDBJ whole genome shotgun (WGS) entry which is preliminary data.</text>
</comment>
<dbReference type="GO" id="GO:0005737">
    <property type="term" value="C:cytoplasm"/>
    <property type="evidence" value="ECO:0007669"/>
    <property type="project" value="UniProtKB-SubCell"/>
</dbReference>
<feature type="active site" description="Proton acceptor" evidence="4">
    <location>
        <position position="92"/>
    </location>
</feature>
<dbReference type="Gene3D" id="3.90.950.10">
    <property type="match status" value="1"/>
</dbReference>
<organism evidence="5 6">
    <name type="scientific">Ferruginivarius sediminum</name>
    <dbReference type="NCBI Taxonomy" id="2661937"/>
    <lineage>
        <taxon>Bacteria</taxon>
        <taxon>Pseudomonadati</taxon>
        <taxon>Pseudomonadota</taxon>
        <taxon>Alphaproteobacteria</taxon>
        <taxon>Rhodospirillales</taxon>
        <taxon>Rhodospirillaceae</taxon>
        <taxon>Ferruginivarius</taxon>
    </lineage>
</organism>